<protein>
    <submittedName>
        <fullName evidence="1">44375_t:CDS:1</fullName>
    </submittedName>
</protein>
<comment type="caution">
    <text evidence="1">The sequence shown here is derived from an EMBL/GenBank/DDBJ whole genome shotgun (WGS) entry which is preliminary data.</text>
</comment>
<gene>
    <name evidence="1" type="ORF">GMARGA_LOCUS11164</name>
</gene>
<evidence type="ECO:0000313" key="1">
    <source>
        <dbReference type="EMBL" id="CAG8684384.1"/>
    </source>
</evidence>
<keyword evidence="2" id="KW-1185">Reference proteome</keyword>
<reference evidence="1 2" key="1">
    <citation type="submission" date="2021-06" db="EMBL/GenBank/DDBJ databases">
        <authorList>
            <person name="Kallberg Y."/>
            <person name="Tangrot J."/>
            <person name="Rosling A."/>
        </authorList>
    </citation>
    <scope>NUCLEOTIDE SEQUENCE [LARGE SCALE GENOMIC DNA]</scope>
    <source>
        <strain evidence="1 2">120-4 pot B 10/14</strain>
    </source>
</reference>
<name>A0ABN7UX35_GIGMA</name>
<proteinExistence type="predicted"/>
<dbReference type="EMBL" id="CAJVQB010006454">
    <property type="protein sequence ID" value="CAG8684384.1"/>
    <property type="molecule type" value="Genomic_DNA"/>
</dbReference>
<accession>A0ABN7UX35</accession>
<dbReference type="Proteomes" id="UP000789901">
    <property type="component" value="Unassembled WGS sequence"/>
</dbReference>
<feature type="non-terminal residue" evidence="1">
    <location>
        <position position="114"/>
    </location>
</feature>
<sequence length="114" mass="13380">MESDREGKSLSIFSTFRAIEWLQKSRSNDDKCQNRNEINPNANEDGFLKEIMFKNSLPWIPFNELNNIQKLYTDTTIIVYSAEWTYPHKLGARIRKVKLDQITGFDSHEILLNV</sequence>
<organism evidence="1 2">
    <name type="scientific">Gigaspora margarita</name>
    <dbReference type="NCBI Taxonomy" id="4874"/>
    <lineage>
        <taxon>Eukaryota</taxon>
        <taxon>Fungi</taxon>
        <taxon>Fungi incertae sedis</taxon>
        <taxon>Mucoromycota</taxon>
        <taxon>Glomeromycotina</taxon>
        <taxon>Glomeromycetes</taxon>
        <taxon>Diversisporales</taxon>
        <taxon>Gigasporaceae</taxon>
        <taxon>Gigaspora</taxon>
    </lineage>
</organism>
<evidence type="ECO:0000313" key="2">
    <source>
        <dbReference type="Proteomes" id="UP000789901"/>
    </source>
</evidence>